<evidence type="ECO:0000313" key="2">
    <source>
        <dbReference type="Proteomes" id="UP000186922"/>
    </source>
</evidence>
<evidence type="ECO:0000313" key="1">
    <source>
        <dbReference type="EMBL" id="GAU87476.1"/>
    </source>
</evidence>
<comment type="caution">
    <text evidence="1">The sequence shown here is derived from an EMBL/GenBank/DDBJ whole genome shotgun (WGS) entry which is preliminary data.</text>
</comment>
<gene>
    <name evidence="1" type="primary">RvY_00311-1</name>
    <name evidence="1" type="synonym">RvY_00311.1</name>
    <name evidence="1" type="ORF">RvY_00311</name>
</gene>
<sequence>MSGDAVVPPPGLAECRQMDEQLATVASASFQDIADRQVLLDEVLCCVDYLKLLVRLR</sequence>
<dbReference type="AlphaFoldDB" id="A0A1D1UCT8"/>
<protein>
    <submittedName>
        <fullName evidence="1">Uncharacterized protein</fullName>
    </submittedName>
</protein>
<organism evidence="1 2">
    <name type="scientific">Ramazzottius varieornatus</name>
    <name type="common">Water bear</name>
    <name type="synonym">Tardigrade</name>
    <dbReference type="NCBI Taxonomy" id="947166"/>
    <lineage>
        <taxon>Eukaryota</taxon>
        <taxon>Metazoa</taxon>
        <taxon>Ecdysozoa</taxon>
        <taxon>Tardigrada</taxon>
        <taxon>Eutardigrada</taxon>
        <taxon>Parachela</taxon>
        <taxon>Hypsibioidea</taxon>
        <taxon>Ramazzottiidae</taxon>
        <taxon>Ramazzottius</taxon>
    </lineage>
</organism>
<dbReference type="EMBL" id="BDGG01000001">
    <property type="protein sequence ID" value="GAU87476.1"/>
    <property type="molecule type" value="Genomic_DNA"/>
</dbReference>
<name>A0A1D1UCT8_RAMVA</name>
<dbReference type="Proteomes" id="UP000186922">
    <property type="component" value="Unassembled WGS sequence"/>
</dbReference>
<accession>A0A1D1UCT8</accession>
<proteinExistence type="predicted"/>
<reference evidence="1 2" key="1">
    <citation type="journal article" date="2016" name="Nat. Commun.">
        <title>Extremotolerant tardigrade genome and improved radiotolerance of human cultured cells by tardigrade-unique protein.</title>
        <authorList>
            <person name="Hashimoto T."/>
            <person name="Horikawa D.D."/>
            <person name="Saito Y."/>
            <person name="Kuwahara H."/>
            <person name="Kozuka-Hata H."/>
            <person name="Shin-I T."/>
            <person name="Minakuchi Y."/>
            <person name="Ohishi K."/>
            <person name="Motoyama A."/>
            <person name="Aizu T."/>
            <person name="Enomoto A."/>
            <person name="Kondo K."/>
            <person name="Tanaka S."/>
            <person name="Hara Y."/>
            <person name="Koshikawa S."/>
            <person name="Sagara H."/>
            <person name="Miura T."/>
            <person name="Yokobori S."/>
            <person name="Miyagawa K."/>
            <person name="Suzuki Y."/>
            <person name="Kubo T."/>
            <person name="Oyama M."/>
            <person name="Kohara Y."/>
            <person name="Fujiyama A."/>
            <person name="Arakawa K."/>
            <person name="Katayama T."/>
            <person name="Toyoda A."/>
            <person name="Kunieda T."/>
        </authorList>
    </citation>
    <scope>NUCLEOTIDE SEQUENCE [LARGE SCALE GENOMIC DNA]</scope>
    <source>
        <strain evidence="1 2">YOKOZUNA-1</strain>
    </source>
</reference>
<keyword evidence="2" id="KW-1185">Reference proteome</keyword>